<evidence type="ECO:0000313" key="2">
    <source>
        <dbReference type="EMBL" id="KAF7514236.1"/>
    </source>
</evidence>
<protein>
    <submittedName>
        <fullName evidence="2">Uncharacterized protein</fullName>
    </submittedName>
</protein>
<organism evidence="2 3">
    <name type="scientific">Endocarpon pusillum</name>
    <dbReference type="NCBI Taxonomy" id="364733"/>
    <lineage>
        <taxon>Eukaryota</taxon>
        <taxon>Fungi</taxon>
        <taxon>Dikarya</taxon>
        <taxon>Ascomycota</taxon>
        <taxon>Pezizomycotina</taxon>
        <taxon>Eurotiomycetes</taxon>
        <taxon>Chaetothyriomycetidae</taxon>
        <taxon>Verrucariales</taxon>
        <taxon>Verrucariaceae</taxon>
        <taxon>Endocarpon</taxon>
    </lineage>
</organism>
<evidence type="ECO:0000313" key="3">
    <source>
        <dbReference type="Proteomes" id="UP000606974"/>
    </source>
</evidence>
<reference evidence="2" key="1">
    <citation type="submission" date="2020-02" db="EMBL/GenBank/DDBJ databases">
        <authorList>
            <person name="Palmer J.M."/>
        </authorList>
    </citation>
    <scope>NUCLEOTIDE SEQUENCE</scope>
    <source>
        <strain evidence="2">EPUS1.4</strain>
        <tissue evidence="2">Thallus</tissue>
    </source>
</reference>
<dbReference type="EMBL" id="JAACFV010000001">
    <property type="protein sequence ID" value="KAF7514236.1"/>
    <property type="molecule type" value="Genomic_DNA"/>
</dbReference>
<accession>A0A8H7AWG7</accession>
<dbReference type="Proteomes" id="UP000606974">
    <property type="component" value="Unassembled WGS sequence"/>
</dbReference>
<dbReference type="OrthoDB" id="4177740at2759"/>
<evidence type="ECO:0000256" key="1">
    <source>
        <dbReference type="SAM" id="MobiDB-lite"/>
    </source>
</evidence>
<dbReference type="AlphaFoldDB" id="A0A8H7AWG7"/>
<keyword evidence="3" id="KW-1185">Reference proteome</keyword>
<gene>
    <name evidence="2" type="ORF">GJ744_000006</name>
</gene>
<sequence length="240" mass="27585">MKNRLNHYRSDSYERYLVEYQGTNSPNPTAQYEWNLTDWFETPDHPHRTCISCHEVPGVVSLIRSELMIVIAMMLLRMRRKEEGFIDDNTFPVLMISIIHREARVIQAHLCPEERRLKVRYSQLFDFESCPQQKTLDLLMRWLLSDPVKNGESSSDDKEDSEPSPTINSETTMSAVPVPELTITPRTGYCTEHAIVSHTAGSTQCTAAPVYMVHGDNSLRFWFLFIIESSQGSMALLRLG</sequence>
<feature type="region of interest" description="Disordered" evidence="1">
    <location>
        <begin position="148"/>
        <end position="178"/>
    </location>
</feature>
<comment type="caution">
    <text evidence="2">The sequence shown here is derived from an EMBL/GenBank/DDBJ whole genome shotgun (WGS) entry which is preliminary data.</text>
</comment>
<proteinExistence type="predicted"/>
<name>A0A8H7AWG7_9EURO</name>